<dbReference type="VEuPathDB" id="TriTrypDB:TM35_000551180"/>
<comment type="caution">
    <text evidence="3">The sequence shown here is derived from an EMBL/GenBank/DDBJ whole genome shotgun (WGS) entry which is preliminary data.</text>
</comment>
<evidence type="ECO:0000256" key="1">
    <source>
        <dbReference type="SAM" id="MobiDB-lite"/>
    </source>
</evidence>
<dbReference type="Proteomes" id="UP000192257">
    <property type="component" value="Unassembled WGS sequence"/>
</dbReference>
<feature type="compositionally biased region" description="Polar residues" evidence="1">
    <location>
        <begin position="113"/>
        <end position="129"/>
    </location>
</feature>
<evidence type="ECO:0000313" key="3">
    <source>
        <dbReference type="EMBL" id="ORC83849.1"/>
    </source>
</evidence>
<dbReference type="AlphaFoldDB" id="A0A1X0NI35"/>
<dbReference type="RefSeq" id="XP_028877915.1">
    <property type="nucleotide sequence ID" value="XM_029030783.1"/>
</dbReference>
<sequence length="382" mass="39719">MTKAVMVRCYLLCLLTFALCCACGLVWADSPKASDTLIKPSTVGVPSLVRYAIPADGGWIVDMDKEDKVDIDEEDKDRSNEDGETRREQGSDKVGKTTINKPSTVSGPMGSEGSLSPQEIPVNSTVQQQHPPPPLADAPLASSHNGASAEGKPGAVGVDGLPGSPGGERSDMSESSRLGKSDPSIKVPDSGPTLMDQGRKSTVKEQVEESTRGDDQVTSGTTEHQAEASQISGEQPKETTPKTDGHQSPNSLSQQNTGGSGSSDNINTAVQVPVSDTPQSSHAENNEHGKAENNVGQPQNGTGAESSSPLKDVNPLGSGSTNNPDDIGNTDTTTTTTTTTTLPPELTNNKKGDADSSSSMSSSVWVRVPLLIVVTLACILVC</sequence>
<gene>
    <name evidence="3" type="ORF">TM35_000551180</name>
</gene>
<organism evidence="3 4">
    <name type="scientific">Trypanosoma theileri</name>
    <dbReference type="NCBI Taxonomy" id="67003"/>
    <lineage>
        <taxon>Eukaryota</taxon>
        <taxon>Discoba</taxon>
        <taxon>Euglenozoa</taxon>
        <taxon>Kinetoplastea</taxon>
        <taxon>Metakinetoplastina</taxon>
        <taxon>Trypanosomatida</taxon>
        <taxon>Trypanosomatidae</taxon>
        <taxon>Trypanosoma</taxon>
    </lineage>
</organism>
<dbReference type="GeneID" id="39990563"/>
<proteinExistence type="predicted"/>
<feature type="compositionally biased region" description="Basic and acidic residues" evidence="1">
    <location>
        <begin position="235"/>
        <end position="245"/>
    </location>
</feature>
<dbReference type="EMBL" id="NBCO01000055">
    <property type="protein sequence ID" value="ORC83849.1"/>
    <property type="molecule type" value="Genomic_DNA"/>
</dbReference>
<reference evidence="3 4" key="1">
    <citation type="submission" date="2017-03" db="EMBL/GenBank/DDBJ databases">
        <title>An alternative strategy for trypanosome survival in the mammalian bloodstream revealed through genome and transcriptome analysis of the ubiquitous bovine parasite Trypanosoma (Megatrypanum) theileri.</title>
        <authorList>
            <person name="Kelly S."/>
            <person name="Ivens A."/>
            <person name="Mott A."/>
            <person name="O'Neill E."/>
            <person name="Emms D."/>
            <person name="Macleod O."/>
            <person name="Voorheis P."/>
            <person name="Matthews J."/>
            <person name="Matthews K."/>
            <person name="Carrington M."/>
        </authorList>
    </citation>
    <scope>NUCLEOTIDE SEQUENCE [LARGE SCALE GENOMIC DNA]</scope>
    <source>
        <strain evidence="3">Edinburgh</strain>
    </source>
</reference>
<feature type="chain" id="PRO_5012755322" description="Mucin-associated surface protein (MASP)" evidence="2">
    <location>
        <begin position="29"/>
        <end position="382"/>
    </location>
</feature>
<feature type="compositionally biased region" description="Basic and acidic residues" evidence="1">
    <location>
        <begin position="76"/>
        <end position="95"/>
    </location>
</feature>
<evidence type="ECO:0000313" key="4">
    <source>
        <dbReference type="Proteomes" id="UP000192257"/>
    </source>
</evidence>
<feature type="compositionally biased region" description="Basic and acidic residues" evidence="1">
    <location>
        <begin position="168"/>
        <end position="180"/>
    </location>
</feature>
<feature type="compositionally biased region" description="Basic and acidic residues" evidence="1">
    <location>
        <begin position="197"/>
        <end position="215"/>
    </location>
</feature>
<keyword evidence="4" id="KW-1185">Reference proteome</keyword>
<feature type="compositionally biased region" description="Low complexity" evidence="1">
    <location>
        <begin position="330"/>
        <end position="341"/>
    </location>
</feature>
<evidence type="ECO:0000256" key="2">
    <source>
        <dbReference type="SAM" id="SignalP"/>
    </source>
</evidence>
<feature type="compositionally biased region" description="Polar residues" evidence="1">
    <location>
        <begin position="97"/>
        <end position="106"/>
    </location>
</feature>
<feature type="compositionally biased region" description="Polar residues" evidence="1">
    <location>
        <begin position="294"/>
        <end position="309"/>
    </location>
</feature>
<accession>A0A1X0NI35</accession>
<feature type="compositionally biased region" description="Polar residues" evidence="1">
    <location>
        <begin position="246"/>
        <end position="283"/>
    </location>
</feature>
<protein>
    <recommendedName>
        <fullName evidence="5">Mucin-associated surface protein (MASP)</fullName>
    </recommendedName>
</protein>
<name>A0A1X0NI35_9TRYP</name>
<keyword evidence="2" id="KW-0732">Signal</keyword>
<evidence type="ECO:0008006" key="5">
    <source>
        <dbReference type="Google" id="ProtNLM"/>
    </source>
</evidence>
<feature type="signal peptide" evidence="2">
    <location>
        <begin position="1"/>
        <end position="28"/>
    </location>
</feature>
<feature type="compositionally biased region" description="Polar residues" evidence="1">
    <location>
        <begin position="216"/>
        <end position="233"/>
    </location>
</feature>
<feature type="region of interest" description="Disordered" evidence="1">
    <location>
        <begin position="64"/>
        <end position="362"/>
    </location>
</feature>